<dbReference type="GO" id="GO:0016301">
    <property type="term" value="F:kinase activity"/>
    <property type="evidence" value="ECO:0007669"/>
    <property type="project" value="UniProtKB-KW"/>
</dbReference>
<feature type="domain" description="GAF" evidence="14">
    <location>
        <begin position="30"/>
        <end position="176"/>
    </location>
</feature>
<dbReference type="Pfam" id="PF05524">
    <property type="entry name" value="PEP-utilisers_N"/>
    <property type="match status" value="1"/>
</dbReference>
<evidence type="ECO:0000256" key="2">
    <source>
        <dbReference type="ARBA" id="ARBA00001946"/>
    </source>
</evidence>
<dbReference type="STRING" id="1414854.GQ61_08275"/>
<dbReference type="InterPro" id="IPR015813">
    <property type="entry name" value="Pyrv/PenolPyrv_kinase-like_dom"/>
</dbReference>
<dbReference type="SUPFAM" id="SSF55781">
    <property type="entry name" value="GAF domain-like"/>
    <property type="match status" value="1"/>
</dbReference>
<dbReference type="PANTHER" id="PTHR46244:SF6">
    <property type="entry name" value="PHOSPHOENOLPYRUVATE-PROTEIN PHOSPHOTRANSFERASE"/>
    <property type="match status" value="1"/>
</dbReference>
<name>A0A1W6N616_9PROT</name>
<comment type="catalytic activity">
    <reaction evidence="1">
        <text>L-histidyl-[protein] + phosphoenolpyruvate = N(pros)-phospho-L-histidyl-[protein] + pyruvate</text>
        <dbReference type="Rhea" id="RHEA:23880"/>
        <dbReference type="Rhea" id="RHEA-COMP:9745"/>
        <dbReference type="Rhea" id="RHEA-COMP:9746"/>
        <dbReference type="ChEBI" id="CHEBI:15361"/>
        <dbReference type="ChEBI" id="CHEBI:29979"/>
        <dbReference type="ChEBI" id="CHEBI:58702"/>
        <dbReference type="ChEBI" id="CHEBI:64837"/>
        <dbReference type="EC" id="2.7.3.9"/>
    </reaction>
</comment>
<evidence type="ECO:0000256" key="12">
    <source>
        <dbReference type="ARBA" id="ARBA00022777"/>
    </source>
</evidence>
<reference evidence="15 16" key="1">
    <citation type="submission" date="2014-06" db="EMBL/GenBank/DDBJ databases">
        <title>The genome of the endonuclear symbiont Nucleicultrix amoebiphila.</title>
        <authorList>
            <person name="Schulz F."/>
            <person name="Horn M."/>
        </authorList>
    </citation>
    <scope>NUCLEOTIDE SEQUENCE [LARGE SCALE GENOMIC DNA]</scope>
    <source>
        <strain evidence="15 16">FS5</strain>
    </source>
</reference>
<dbReference type="OrthoDB" id="9765468at2"/>
<accession>A0A1W6N616</accession>
<dbReference type="EMBL" id="CP008743">
    <property type="protein sequence ID" value="ARN85283.1"/>
    <property type="molecule type" value="Genomic_DNA"/>
</dbReference>
<dbReference type="SUPFAM" id="SSF51621">
    <property type="entry name" value="Phosphoenolpyruvate/pyruvate domain"/>
    <property type="match status" value="1"/>
</dbReference>
<evidence type="ECO:0000256" key="4">
    <source>
        <dbReference type="ARBA" id="ARBA00007837"/>
    </source>
</evidence>
<dbReference type="PRINTS" id="PR01736">
    <property type="entry name" value="PHPHTRNFRASE"/>
</dbReference>
<dbReference type="InterPro" id="IPR008731">
    <property type="entry name" value="PTS_EIN"/>
</dbReference>
<dbReference type="AlphaFoldDB" id="A0A1W6N616"/>
<comment type="similarity">
    <text evidence="4">Belongs to the PEP-utilizing enzyme family.</text>
</comment>
<evidence type="ECO:0000313" key="16">
    <source>
        <dbReference type="Proteomes" id="UP000237351"/>
    </source>
</evidence>
<dbReference type="Pfam" id="PF00391">
    <property type="entry name" value="PEP-utilizers"/>
    <property type="match status" value="1"/>
</dbReference>
<organism evidence="15 16">
    <name type="scientific">Candidatus Nucleicultrix amoebiphila FS5</name>
    <dbReference type="NCBI Taxonomy" id="1414854"/>
    <lineage>
        <taxon>Bacteria</taxon>
        <taxon>Pseudomonadati</taxon>
        <taxon>Pseudomonadota</taxon>
        <taxon>Alphaproteobacteria</taxon>
        <taxon>Holosporales</taxon>
        <taxon>Candidatus Nucleicultricaceae</taxon>
        <taxon>Candidatus Nucleicultrix</taxon>
    </lineage>
</organism>
<keyword evidence="12" id="KW-0418">Kinase</keyword>
<dbReference type="InterPro" id="IPR008279">
    <property type="entry name" value="PEP-util_enz_mobile_dom"/>
</dbReference>
<dbReference type="GO" id="GO:0005737">
    <property type="term" value="C:cytoplasm"/>
    <property type="evidence" value="ECO:0007669"/>
    <property type="project" value="UniProtKB-SubCell"/>
</dbReference>
<dbReference type="Proteomes" id="UP000237351">
    <property type="component" value="Chromosome"/>
</dbReference>
<keyword evidence="9" id="KW-0808">Transferase</keyword>
<evidence type="ECO:0000256" key="5">
    <source>
        <dbReference type="ARBA" id="ARBA00012232"/>
    </source>
</evidence>
<dbReference type="InterPro" id="IPR036637">
    <property type="entry name" value="Phosphohistidine_dom_sf"/>
</dbReference>
<dbReference type="SUPFAM" id="SSF47831">
    <property type="entry name" value="Enzyme I of the PEP:sugar phosphotransferase system HPr-binding (sub)domain"/>
    <property type="match status" value="1"/>
</dbReference>
<keyword evidence="16" id="KW-1185">Reference proteome</keyword>
<dbReference type="Gene3D" id="3.30.450.40">
    <property type="match status" value="1"/>
</dbReference>
<dbReference type="Gene3D" id="3.50.30.10">
    <property type="entry name" value="Phosphohistidine domain"/>
    <property type="match status" value="1"/>
</dbReference>
<keyword evidence="11" id="KW-0479">Metal-binding</keyword>
<keyword evidence="8" id="KW-0762">Sugar transport</keyword>
<gene>
    <name evidence="15" type="ORF">GQ61_08275</name>
</gene>
<keyword evidence="10" id="KW-0598">Phosphotransferase system</keyword>
<keyword evidence="7" id="KW-0963">Cytoplasm</keyword>
<sequence>MNALLNFPLATNSPRILRRLREILGGAAITPEEKLNAIVKIIANEMAVDVCSIYILRAGVVLELFATYGLNPQAIHQTRLKFGQGIVGDVAQNFRPLVLSDVQSYQNFHFVEGIGEENLHSFAGVPISRGGNVLGVLAIQSYVKRLYFNEEVEILQTIAMILAEIIASGEIISKNEILPSEGVESLSIHLKGISLNPGLVIGQAVSHHPGVMIKRLISDDVGEERKRFNKAVRRMQASLKNLIGESMLIALGEEKSILEAYQMFAQDYGWLKSIRKSIDTGLSAEAAVQQFQANLRQELRKSPDSYFKERLLDFEDLTNRLLHHLVGDKEYGHLEGRQGIVVIARNLGPAELLEYEKYNVQGLILEEGLDTAHVSIIARALNIPVVSRVSRISLRVEPGDQVIVDGDKGQVILNPNDEDVVAFEKNIQTRRRRFQIIEKNLNMSSVTKDGQRISLHLNVGLQGDLKYISYDAIDGIGLYRTEIPFMMAETYPDVATQTRIYGDILAAAKDKPVYFRTLDIGGDKILPYLREPEDENPMMGWRAIRIGLDRPILLRQQLRALIKAASGKNLNVMFPMIADIKELIEARKILDLELKNAEKNNFLLPASLHVGVMLEVPSLVWRLDHLLSEVDFISLGSNDLFQFFYAADRNNHHLINHFDPLMLSFVELLQYIIKRVKRSNKSITVCGEMASQPIEALALLALGFRSLSVTSSSMPAIQKMIQDIELKKVSHFVQNLIKIKREDFRNNLISYAIDHNISI</sequence>
<dbReference type="Gene3D" id="3.20.20.60">
    <property type="entry name" value="Phosphoenolpyruvate-binding domains"/>
    <property type="match status" value="1"/>
</dbReference>
<keyword evidence="13" id="KW-0460">Magnesium</keyword>
<evidence type="ECO:0000256" key="3">
    <source>
        <dbReference type="ARBA" id="ARBA00004496"/>
    </source>
</evidence>
<dbReference type="GO" id="GO:0009401">
    <property type="term" value="P:phosphoenolpyruvate-dependent sugar phosphotransferase system"/>
    <property type="evidence" value="ECO:0007669"/>
    <property type="project" value="UniProtKB-KW"/>
</dbReference>
<dbReference type="InterPro" id="IPR036618">
    <property type="entry name" value="PtsI_HPr-bd_sf"/>
</dbReference>
<protein>
    <recommendedName>
        <fullName evidence="5">phosphoenolpyruvate--protein phosphotransferase</fullName>
        <ecNumber evidence="5">2.7.3.9</ecNumber>
    </recommendedName>
</protein>
<dbReference type="InterPro" id="IPR029016">
    <property type="entry name" value="GAF-like_dom_sf"/>
</dbReference>
<dbReference type="EC" id="2.7.3.9" evidence="5"/>
<dbReference type="InterPro" id="IPR040442">
    <property type="entry name" value="Pyrv_kinase-like_dom_sf"/>
</dbReference>
<dbReference type="SMART" id="SM00065">
    <property type="entry name" value="GAF"/>
    <property type="match status" value="1"/>
</dbReference>
<comment type="cofactor">
    <cofactor evidence="2">
        <name>Mg(2+)</name>
        <dbReference type="ChEBI" id="CHEBI:18420"/>
    </cofactor>
</comment>
<evidence type="ECO:0000256" key="10">
    <source>
        <dbReference type="ARBA" id="ARBA00022683"/>
    </source>
</evidence>
<dbReference type="InterPro" id="IPR003018">
    <property type="entry name" value="GAF"/>
</dbReference>
<proteinExistence type="inferred from homology"/>
<dbReference type="NCBIfam" id="TIGR01417">
    <property type="entry name" value="PTS_I_fam"/>
    <property type="match status" value="1"/>
</dbReference>
<evidence type="ECO:0000313" key="15">
    <source>
        <dbReference type="EMBL" id="ARN85283.1"/>
    </source>
</evidence>
<dbReference type="GO" id="GO:0046872">
    <property type="term" value="F:metal ion binding"/>
    <property type="evidence" value="ECO:0007669"/>
    <property type="project" value="UniProtKB-KW"/>
</dbReference>
<evidence type="ECO:0000256" key="9">
    <source>
        <dbReference type="ARBA" id="ARBA00022679"/>
    </source>
</evidence>
<dbReference type="RefSeq" id="WP_085784835.1">
    <property type="nucleotide sequence ID" value="NZ_CP008743.1"/>
</dbReference>
<evidence type="ECO:0000256" key="7">
    <source>
        <dbReference type="ARBA" id="ARBA00022490"/>
    </source>
</evidence>
<dbReference type="Gene3D" id="1.10.274.10">
    <property type="entry name" value="PtsI, HPr-binding domain"/>
    <property type="match status" value="1"/>
</dbReference>
<dbReference type="KEGG" id="naf:GQ61_08275"/>
<dbReference type="InterPro" id="IPR050499">
    <property type="entry name" value="PEP-utilizing_PTS_enzyme"/>
</dbReference>
<dbReference type="InterPro" id="IPR000121">
    <property type="entry name" value="PEP_util_C"/>
</dbReference>
<dbReference type="SUPFAM" id="SSF52009">
    <property type="entry name" value="Phosphohistidine domain"/>
    <property type="match status" value="1"/>
</dbReference>
<evidence type="ECO:0000259" key="14">
    <source>
        <dbReference type="SMART" id="SM00065"/>
    </source>
</evidence>
<dbReference type="PANTHER" id="PTHR46244">
    <property type="entry name" value="PHOSPHOENOLPYRUVATE-PROTEIN PHOSPHOTRANSFERASE"/>
    <property type="match status" value="1"/>
</dbReference>
<dbReference type="Pfam" id="PF02896">
    <property type="entry name" value="PEP-utilizers_C"/>
    <property type="match status" value="1"/>
</dbReference>
<keyword evidence="6" id="KW-0813">Transport</keyword>
<dbReference type="Pfam" id="PF01590">
    <property type="entry name" value="GAF"/>
    <property type="match status" value="1"/>
</dbReference>
<comment type="subcellular location">
    <subcellularLocation>
        <location evidence="3">Cytoplasm</location>
    </subcellularLocation>
</comment>
<dbReference type="GO" id="GO:0008965">
    <property type="term" value="F:phosphoenolpyruvate-protein phosphotransferase activity"/>
    <property type="evidence" value="ECO:0007669"/>
    <property type="project" value="UniProtKB-EC"/>
</dbReference>
<evidence type="ECO:0000256" key="6">
    <source>
        <dbReference type="ARBA" id="ARBA00022448"/>
    </source>
</evidence>
<dbReference type="InterPro" id="IPR006318">
    <property type="entry name" value="PTS_EI-like"/>
</dbReference>
<evidence type="ECO:0000256" key="11">
    <source>
        <dbReference type="ARBA" id="ARBA00022723"/>
    </source>
</evidence>
<evidence type="ECO:0000256" key="13">
    <source>
        <dbReference type="ARBA" id="ARBA00022842"/>
    </source>
</evidence>
<evidence type="ECO:0000256" key="1">
    <source>
        <dbReference type="ARBA" id="ARBA00000683"/>
    </source>
</evidence>
<evidence type="ECO:0000256" key="8">
    <source>
        <dbReference type="ARBA" id="ARBA00022597"/>
    </source>
</evidence>